<comment type="similarity">
    <text evidence="8 9">Belongs to the TRAP transporter small permease family.</text>
</comment>
<evidence type="ECO:0000256" key="4">
    <source>
        <dbReference type="ARBA" id="ARBA00022519"/>
    </source>
</evidence>
<evidence type="ECO:0000256" key="9">
    <source>
        <dbReference type="RuleBase" id="RU369079"/>
    </source>
</evidence>
<evidence type="ECO:0000256" key="5">
    <source>
        <dbReference type="ARBA" id="ARBA00022692"/>
    </source>
</evidence>
<feature type="transmembrane region" description="Helical" evidence="9">
    <location>
        <begin position="37"/>
        <end position="60"/>
    </location>
</feature>
<gene>
    <name evidence="11" type="ORF">ACFFP0_17780</name>
</gene>
<dbReference type="PANTHER" id="PTHR35011">
    <property type="entry name" value="2,3-DIKETO-L-GULONATE TRAP TRANSPORTER SMALL PERMEASE PROTEIN YIAM"/>
    <property type="match status" value="1"/>
</dbReference>
<dbReference type="Pfam" id="PF04290">
    <property type="entry name" value="DctQ"/>
    <property type="match status" value="1"/>
</dbReference>
<accession>A0ABV6ALE5</accession>
<evidence type="ECO:0000256" key="1">
    <source>
        <dbReference type="ARBA" id="ARBA00004429"/>
    </source>
</evidence>
<feature type="transmembrane region" description="Helical" evidence="9">
    <location>
        <begin position="66"/>
        <end position="84"/>
    </location>
</feature>
<evidence type="ECO:0000313" key="11">
    <source>
        <dbReference type="EMBL" id="MFB9950707.1"/>
    </source>
</evidence>
<evidence type="ECO:0000256" key="3">
    <source>
        <dbReference type="ARBA" id="ARBA00022475"/>
    </source>
</evidence>
<organism evidence="11 12">
    <name type="scientific">Rhizobium puerariae</name>
    <dbReference type="NCBI Taxonomy" id="1585791"/>
    <lineage>
        <taxon>Bacteria</taxon>
        <taxon>Pseudomonadati</taxon>
        <taxon>Pseudomonadota</taxon>
        <taxon>Alphaproteobacteria</taxon>
        <taxon>Hyphomicrobiales</taxon>
        <taxon>Rhizobiaceae</taxon>
        <taxon>Rhizobium/Agrobacterium group</taxon>
        <taxon>Rhizobium</taxon>
    </lineage>
</organism>
<keyword evidence="4 9" id="KW-0997">Cell inner membrane</keyword>
<name>A0ABV6ALE5_9HYPH</name>
<dbReference type="Proteomes" id="UP001589692">
    <property type="component" value="Unassembled WGS sequence"/>
</dbReference>
<comment type="subcellular location">
    <subcellularLocation>
        <location evidence="1 9">Cell inner membrane</location>
        <topology evidence="1 9">Multi-pass membrane protein</topology>
    </subcellularLocation>
</comment>
<keyword evidence="5 9" id="KW-0812">Transmembrane</keyword>
<dbReference type="InterPro" id="IPR007387">
    <property type="entry name" value="TRAP_DctQ"/>
</dbReference>
<keyword evidence="6 9" id="KW-1133">Transmembrane helix</keyword>
<evidence type="ECO:0000256" key="6">
    <source>
        <dbReference type="ARBA" id="ARBA00022989"/>
    </source>
</evidence>
<dbReference type="RefSeq" id="WP_377263345.1">
    <property type="nucleotide sequence ID" value="NZ_JBHMAA010000019.1"/>
</dbReference>
<proteinExistence type="inferred from homology"/>
<dbReference type="InterPro" id="IPR055348">
    <property type="entry name" value="DctQ"/>
</dbReference>
<protein>
    <recommendedName>
        <fullName evidence="9">TRAP transporter small permease protein</fullName>
    </recommendedName>
</protein>
<evidence type="ECO:0000256" key="8">
    <source>
        <dbReference type="ARBA" id="ARBA00038436"/>
    </source>
</evidence>
<comment type="caution">
    <text evidence="11">The sequence shown here is derived from an EMBL/GenBank/DDBJ whole genome shotgun (WGS) entry which is preliminary data.</text>
</comment>
<keyword evidence="7 9" id="KW-0472">Membrane</keyword>
<keyword evidence="3" id="KW-1003">Cell membrane</keyword>
<keyword evidence="12" id="KW-1185">Reference proteome</keyword>
<sequence length="187" mass="20521">MQHSSESVSPTAERGIRGIAIAVGDGISLFCTQLSGLALIAIVLICTFNVIGRYVFLHAFSWAEEAMVYCMIFVIFFASAAVTWRGQHLNLDMALRKFPKGMQRLIVYVGTLASVGLLVLLAATSWNVVAKLYRFGQLSEALGIPMWIPQSFVPIGLLLVALMMLLRLVAHDPLPKAHDFAAEDQEL</sequence>
<evidence type="ECO:0000256" key="2">
    <source>
        <dbReference type="ARBA" id="ARBA00022448"/>
    </source>
</evidence>
<feature type="domain" description="Tripartite ATP-independent periplasmic transporters DctQ component" evidence="10">
    <location>
        <begin position="42"/>
        <end position="169"/>
    </location>
</feature>
<feature type="transmembrane region" description="Helical" evidence="9">
    <location>
        <begin position="105"/>
        <end position="126"/>
    </location>
</feature>
<reference evidence="11 12" key="1">
    <citation type="submission" date="2024-09" db="EMBL/GenBank/DDBJ databases">
        <authorList>
            <person name="Sun Q."/>
            <person name="Mori K."/>
        </authorList>
    </citation>
    <scope>NUCLEOTIDE SEQUENCE [LARGE SCALE GENOMIC DNA]</scope>
    <source>
        <strain evidence="11 12">TBRC 4938</strain>
    </source>
</reference>
<keyword evidence="2 9" id="KW-0813">Transport</keyword>
<comment type="function">
    <text evidence="9">Part of the tripartite ATP-independent periplasmic (TRAP) transport system.</text>
</comment>
<dbReference type="EMBL" id="JBHMAA010000019">
    <property type="protein sequence ID" value="MFB9950707.1"/>
    <property type="molecule type" value="Genomic_DNA"/>
</dbReference>
<comment type="subunit">
    <text evidence="9">The complex comprises the extracytoplasmic solute receptor protein and the two transmembrane proteins.</text>
</comment>
<evidence type="ECO:0000256" key="7">
    <source>
        <dbReference type="ARBA" id="ARBA00023136"/>
    </source>
</evidence>
<evidence type="ECO:0000259" key="10">
    <source>
        <dbReference type="Pfam" id="PF04290"/>
    </source>
</evidence>
<feature type="transmembrane region" description="Helical" evidence="9">
    <location>
        <begin position="146"/>
        <end position="166"/>
    </location>
</feature>
<dbReference type="PANTHER" id="PTHR35011:SF10">
    <property type="entry name" value="TRAP TRANSPORTER SMALL PERMEASE PROTEIN"/>
    <property type="match status" value="1"/>
</dbReference>
<evidence type="ECO:0000313" key="12">
    <source>
        <dbReference type="Proteomes" id="UP001589692"/>
    </source>
</evidence>